<dbReference type="Pfam" id="PF00126">
    <property type="entry name" value="HTH_1"/>
    <property type="match status" value="1"/>
</dbReference>
<dbReference type="AlphaFoldDB" id="A0A7I9VZT4"/>
<dbReference type="PANTHER" id="PTHR30126:SF39">
    <property type="entry name" value="HTH-TYPE TRANSCRIPTIONAL REGULATOR CYSL"/>
    <property type="match status" value="1"/>
</dbReference>
<evidence type="ECO:0000256" key="3">
    <source>
        <dbReference type="ARBA" id="ARBA00023125"/>
    </source>
</evidence>
<dbReference type="SUPFAM" id="SSF53850">
    <property type="entry name" value="Periplasmic binding protein-like II"/>
    <property type="match status" value="1"/>
</dbReference>
<dbReference type="PROSITE" id="PS50931">
    <property type="entry name" value="HTH_LYSR"/>
    <property type="match status" value="1"/>
</dbReference>
<keyword evidence="4" id="KW-0804">Transcription</keyword>
<evidence type="ECO:0000313" key="7">
    <source>
        <dbReference type="Proteomes" id="UP000465302"/>
    </source>
</evidence>
<keyword evidence="2" id="KW-0805">Transcription regulation</keyword>
<dbReference type="PRINTS" id="PR00039">
    <property type="entry name" value="HTHLYSR"/>
</dbReference>
<dbReference type="InterPro" id="IPR036390">
    <property type="entry name" value="WH_DNA-bd_sf"/>
</dbReference>
<dbReference type="SUPFAM" id="SSF46785">
    <property type="entry name" value="Winged helix' DNA-binding domain"/>
    <property type="match status" value="1"/>
</dbReference>
<evidence type="ECO:0000256" key="4">
    <source>
        <dbReference type="ARBA" id="ARBA00023163"/>
    </source>
</evidence>
<dbReference type="Proteomes" id="UP000465302">
    <property type="component" value="Unassembled WGS sequence"/>
</dbReference>
<sequence>MATLELLVRIDEAGSLGAASRALAMSQPNASRAIRQLERRLGLRLVERSPRGSTLTAQGTVIAHWARQVLVDIQRLVDAAATLRVEREAQLRVASSMTVAESLLPQWLGDFRRLNPGVQIQLQVINSMQVCDRVTDGSCDLGFVEGPSVPEHLNKVTVARDRLVVVVHPEHPWARRRRPLTMAELAATPLLTREPGSGTRHTLDVVLAEFERPAPLLELGSGAAIRTSVLSGVGPAVLSTLPIADDVAEGDLKVVEVEGLDLQRTIRAVWRAPRTLDGPAAELLKLVLRRNREAG</sequence>
<comment type="caution">
    <text evidence="6">The sequence shown here is derived from an EMBL/GenBank/DDBJ whole genome shotgun (WGS) entry which is preliminary data.</text>
</comment>
<dbReference type="Gene3D" id="3.40.190.290">
    <property type="match status" value="1"/>
</dbReference>
<feature type="domain" description="HTH lysR-type" evidence="5">
    <location>
        <begin position="1"/>
        <end position="56"/>
    </location>
</feature>
<dbReference type="EMBL" id="BLKS01000001">
    <property type="protein sequence ID" value="GFG50965.1"/>
    <property type="molecule type" value="Genomic_DNA"/>
</dbReference>
<protein>
    <submittedName>
        <fullName evidence="6">LysR family transcriptional regulator</fullName>
    </submittedName>
</protein>
<dbReference type="Pfam" id="PF03466">
    <property type="entry name" value="LysR_substrate"/>
    <property type="match status" value="1"/>
</dbReference>
<reference evidence="6 7" key="1">
    <citation type="journal article" date="2019" name="Emerg. Microbes Infect.">
        <title>Comprehensive subspecies identification of 175 nontuberculous mycobacteria species based on 7547 genomic profiles.</title>
        <authorList>
            <person name="Matsumoto Y."/>
            <person name="Kinjo T."/>
            <person name="Motooka D."/>
            <person name="Nabeya D."/>
            <person name="Jung N."/>
            <person name="Uechi K."/>
            <person name="Horii T."/>
            <person name="Iida T."/>
            <person name="Fujita J."/>
            <person name="Nakamura S."/>
        </authorList>
    </citation>
    <scope>NUCLEOTIDE SEQUENCE [LARGE SCALE GENOMIC DNA]</scope>
    <source>
        <strain evidence="6 7">JCM 6377</strain>
    </source>
</reference>
<dbReference type="GO" id="GO:0003700">
    <property type="term" value="F:DNA-binding transcription factor activity"/>
    <property type="evidence" value="ECO:0007669"/>
    <property type="project" value="InterPro"/>
</dbReference>
<gene>
    <name evidence="6" type="ORF">MAGR_24060</name>
</gene>
<name>A0A7I9VZT4_MYCAG</name>
<dbReference type="GO" id="GO:0000976">
    <property type="term" value="F:transcription cis-regulatory region binding"/>
    <property type="evidence" value="ECO:0007669"/>
    <property type="project" value="TreeGrafter"/>
</dbReference>
<dbReference type="InterPro" id="IPR005119">
    <property type="entry name" value="LysR_subst-bd"/>
</dbReference>
<evidence type="ECO:0000256" key="2">
    <source>
        <dbReference type="ARBA" id="ARBA00023015"/>
    </source>
</evidence>
<comment type="similarity">
    <text evidence="1">Belongs to the LysR transcriptional regulatory family.</text>
</comment>
<proteinExistence type="inferred from homology"/>
<evidence type="ECO:0000256" key="1">
    <source>
        <dbReference type="ARBA" id="ARBA00009437"/>
    </source>
</evidence>
<accession>A0A7I9VZT4</accession>
<evidence type="ECO:0000259" key="5">
    <source>
        <dbReference type="PROSITE" id="PS50931"/>
    </source>
</evidence>
<evidence type="ECO:0000313" key="6">
    <source>
        <dbReference type="EMBL" id="GFG50965.1"/>
    </source>
</evidence>
<dbReference type="InterPro" id="IPR036388">
    <property type="entry name" value="WH-like_DNA-bd_sf"/>
</dbReference>
<keyword evidence="3" id="KW-0238">DNA-binding</keyword>
<organism evidence="6 7">
    <name type="scientific">Mycolicibacterium agri</name>
    <name type="common">Mycobacterium agri</name>
    <dbReference type="NCBI Taxonomy" id="36811"/>
    <lineage>
        <taxon>Bacteria</taxon>
        <taxon>Bacillati</taxon>
        <taxon>Actinomycetota</taxon>
        <taxon>Actinomycetes</taxon>
        <taxon>Mycobacteriales</taxon>
        <taxon>Mycobacteriaceae</taxon>
        <taxon>Mycolicibacterium</taxon>
    </lineage>
</organism>
<dbReference type="InterPro" id="IPR000847">
    <property type="entry name" value="LysR_HTH_N"/>
</dbReference>
<dbReference type="Gene3D" id="1.10.10.10">
    <property type="entry name" value="Winged helix-like DNA-binding domain superfamily/Winged helix DNA-binding domain"/>
    <property type="match status" value="1"/>
</dbReference>
<dbReference type="PANTHER" id="PTHR30126">
    <property type="entry name" value="HTH-TYPE TRANSCRIPTIONAL REGULATOR"/>
    <property type="match status" value="1"/>
</dbReference>